<name>A0A834LKB7_RHOSS</name>
<dbReference type="AlphaFoldDB" id="A0A834LKB7"/>
<feature type="region of interest" description="Disordered" evidence="4">
    <location>
        <begin position="404"/>
        <end position="423"/>
    </location>
</feature>
<feature type="region of interest" description="Disordered" evidence="4">
    <location>
        <begin position="1"/>
        <end position="89"/>
    </location>
</feature>
<evidence type="ECO:0000256" key="3">
    <source>
        <dbReference type="ARBA" id="ARBA00023163"/>
    </source>
</evidence>
<gene>
    <name evidence="5" type="ORF">RHSIM_Rhsim06G0204700</name>
</gene>
<dbReference type="OrthoDB" id="1926221at2759"/>
<protein>
    <submittedName>
        <fullName evidence="5">Uncharacterized protein</fullName>
    </submittedName>
</protein>
<organism evidence="5 6">
    <name type="scientific">Rhododendron simsii</name>
    <name type="common">Sims's rhododendron</name>
    <dbReference type="NCBI Taxonomy" id="118357"/>
    <lineage>
        <taxon>Eukaryota</taxon>
        <taxon>Viridiplantae</taxon>
        <taxon>Streptophyta</taxon>
        <taxon>Embryophyta</taxon>
        <taxon>Tracheophyta</taxon>
        <taxon>Spermatophyta</taxon>
        <taxon>Magnoliopsida</taxon>
        <taxon>eudicotyledons</taxon>
        <taxon>Gunneridae</taxon>
        <taxon>Pentapetalae</taxon>
        <taxon>asterids</taxon>
        <taxon>Ericales</taxon>
        <taxon>Ericaceae</taxon>
        <taxon>Ericoideae</taxon>
        <taxon>Rhodoreae</taxon>
        <taxon>Rhododendron</taxon>
    </lineage>
</organism>
<dbReference type="EMBL" id="WJXA01000006">
    <property type="protein sequence ID" value="KAF7139966.1"/>
    <property type="molecule type" value="Genomic_DNA"/>
</dbReference>
<sequence>MAQEEHTQRYSNSSGGDGGGSSSSRSSKRLKEKKVPQRGLGVAQLEKIRLEEQQKKDVPISSPISFLSPSNSSPNFRHNPSPSLVPLPPPPLPTDLSSPVFRQDSSIPSIDFLHPNAFALSKPSDGDGGDIGWPSVPGLGQGYLPKFWNGDYNILEGENQGLAFRSNVKLPFESKPVWAPQIVTQRAHQIQQQPPSTSLSMVNVSSGSSSSSRINYAPMEPPSNQSFHGKNNTPIWSEEEKMVGRKRSYPFSVDNVPGLSFPCKVPTNRSNEPSSGNGNGNGGAVNVELNNPIFSNLFREGSSSSSALPGLNPNKATKENEDWNGDFLTLAPPTMVVPRPGSNSKHPLMFLNPHSQELPDFESLPFQGSVAGPIHQPGPSGSTQHQAFYTFYPSAKARIGPVTTGVSGSSSSVGENLDLNLKL</sequence>
<dbReference type="InterPro" id="IPR040356">
    <property type="entry name" value="SPEAR"/>
</dbReference>
<evidence type="ECO:0000256" key="1">
    <source>
        <dbReference type="ARBA" id="ARBA00022491"/>
    </source>
</evidence>
<dbReference type="PANTHER" id="PTHR33388:SF1">
    <property type="entry name" value="PROTEIN SPEAR2"/>
    <property type="match status" value="1"/>
</dbReference>
<feature type="compositionally biased region" description="Basic and acidic residues" evidence="4">
    <location>
        <begin position="46"/>
        <end position="58"/>
    </location>
</feature>
<reference evidence="5" key="1">
    <citation type="submission" date="2019-11" db="EMBL/GenBank/DDBJ databases">
        <authorList>
            <person name="Liu Y."/>
            <person name="Hou J."/>
            <person name="Li T.-Q."/>
            <person name="Guan C.-H."/>
            <person name="Wu X."/>
            <person name="Wu H.-Z."/>
            <person name="Ling F."/>
            <person name="Zhang R."/>
            <person name="Shi X.-G."/>
            <person name="Ren J.-P."/>
            <person name="Chen E.-F."/>
            <person name="Sun J.-M."/>
        </authorList>
    </citation>
    <scope>NUCLEOTIDE SEQUENCE</scope>
    <source>
        <strain evidence="5">Adult_tree_wgs_1</strain>
        <tissue evidence="5">Leaves</tissue>
    </source>
</reference>
<keyword evidence="1" id="KW-0678">Repressor</keyword>
<dbReference type="GO" id="GO:0003700">
    <property type="term" value="F:DNA-binding transcription factor activity"/>
    <property type="evidence" value="ECO:0007669"/>
    <property type="project" value="InterPro"/>
</dbReference>
<keyword evidence="3" id="KW-0804">Transcription</keyword>
<evidence type="ECO:0000313" key="6">
    <source>
        <dbReference type="Proteomes" id="UP000626092"/>
    </source>
</evidence>
<proteinExistence type="predicted"/>
<evidence type="ECO:0000256" key="4">
    <source>
        <dbReference type="SAM" id="MobiDB-lite"/>
    </source>
</evidence>
<feature type="compositionally biased region" description="Low complexity" evidence="4">
    <location>
        <begin position="59"/>
        <end position="82"/>
    </location>
</feature>
<evidence type="ECO:0000313" key="5">
    <source>
        <dbReference type="EMBL" id="KAF7139966.1"/>
    </source>
</evidence>
<keyword evidence="2" id="KW-0805">Transcription regulation</keyword>
<accession>A0A834LKB7</accession>
<feature type="compositionally biased region" description="Low complexity" evidence="4">
    <location>
        <begin position="404"/>
        <end position="414"/>
    </location>
</feature>
<keyword evidence="6" id="KW-1185">Reference proteome</keyword>
<comment type="caution">
    <text evidence="5">The sequence shown here is derived from an EMBL/GenBank/DDBJ whole genome shotgun (WGS) entry which is preliminary data.</text>
</comment>
<dbReference type="PANTHER" id="PTHR33388">
    <property type="entry name" value="OS01G0212500 PROTEIN"/>
    <property type="match status" value="1"/>
</dbReference>
<evidence type="ECO:0000256" key="2">
    <source>
        <dbReference type="ARBA" id="ARBA00023015"/>
    </source>
</evidence>
<dbReference type="Proteomes" id="UP000626092">
    <property type="component" value="Unassembled WGS sequence"/>
</dbReference>